<organism evidence="1 2">
    <name type="scientific">Sphingomonas gei</name>
    <dbReference type="NCBI Taxonomy" id="1395960"/>
    <lineage>
        <taxon>Bacteria</taxon>
        <taxon>Pseudomonadati</taxon>
        <taxon>Pseudomonadota</taxon>
        <taxon>Alphaproteobacteria</taxon>
        <taxon>Sphingomonadales</taxon>
        <taxon>Sphingomonadaceae</taxon>
        <taxon>Sphingomonas</taxon>
    </lineage>
</organism>
<keyword evidence="2" id="KW-1185">Reference proteome</keyword>
<dbReference type="Pfam" id="PF11769">
    <property type="entry name" value="DUF3313"/>
    <property type="match status" value="1"/>
</dbReference>
<gene>
    <name evidence="1" type="ORF">E5A73_07350</name>
</gene>
<sequence length="322" mass="33482">MRSPPRGRPSLLSGNRELGASSVSVYPFVGEVSAGVLINARRSAAESPLARAAACLALASLAACATPPMTRSGALSSYGDLVRHKGRTTDSQARVSKQDVLAAKTVRILPARFADGVGADVTEKNRNLVANALDRSLCRKLSKRFDIVTTSEPADLNVQTTITHMGTTSRIAAGASAVIGFIPSALSSIPLLSPRVPVGLGSLTVEAEALDRDGMQDAALIWARGADSIMSSARVSEVGDAYALAGDFGGKFSELLITGETSSRGLKLPRLPKFGGSKKDSDCDIFGSDPGLLGKIGENFALPPAVADKGAKREKRLPPSVQ</sequence>
<dbReference type="InterPro" id="IPR021747">
    <property type="entry name" value="DUF3313"/>
</dbReference>
<proteinExistence type="predicted"/>
<reference evidence="1 2" key="1">
    <citation type="submission" date="2019-04" db="EMBL/GenBank/DDBJ databases">
        <title>Sphingomonas psychrotolerans sp. nov., isolated from soil in the Tianshan Mountains, Xinjiang, China.</title>
        <authorList>
            <person name="Luo Y."/>
            <person name="Sheng H."/>
        </authorList>
    </citation>
    <scope>NUCLEOTIDE SEQUENCE [LARGE SCALE GENOMIC DNA]</scope>
    <source>
        <strain evidence="1 2">ZFGT-11</strain>
    </source>
</reference>
<evidence type="ECO:0000313" key="2">
    <source>
        <dbReference type="Proteomes" id="UP000306147"/>
    </source>
</evidence>
<accession>A0A4S1XE69</accession>
<dbReference type="EMBL" id="SRXT01000003">
    <property type="protein sequence ID" value="TGX53943.1"/>
    <property type="molecule type" value="Genomic_DNA"/>
</dbReference>
<comment type="caution">
    <text evidence="1">The sequence shown here is derived from an EMBL/GenBank/DDBJ whole genome shotgun (WGS) entry which is preliminary data.</text>
</comment>
<name>A0A4S1XE69_9SPHN</name>
<protein>
    <submittedName>
        <fullName evidence="1">DUF3313 domain-containing protein</fullName>
    </submittedName>
</protein>
<evidence type="ECO:0000313" key="1">
    <source>
        <dbReference type="EMBL" id="TGX53943.1"/>
    </source>
</evidence>
<dbReference type="Proteomes" id="UP000306147">
    <property type="component" value="Unassembled WGS sequence"/>
</dbReference>
<dbReference type="AlphaFoldDB" id="A0A4S1XE69"/>
<dbReference type="OrthoDB" id="7592977at2"/>